<feature type="transmembrane region" description="Helical" evidence="1">
    <location>
        <begin position="67"/>
        <end position="89"/>
    </location>
</feature>
<reference evidence="3" key="1">
    <citation type="submission" date="2019-10" db="EMBL/GenBank/DDBJ databases">
        <title>Description of Paenibacillus glebae sp. nov.</title>
        <authorList>
            <person name="Carlier A."/>
            <person name="Qi S."/>
        </authorList>
    </citation>
    <scope>NUCLEOTIDE SEQUENCE</scope>
    <source>
        <strain evidence="3">LMG 31456</strain>
    </source>
</reference>
<evidence type="ECO:0000256" key="1">
    <source>
        <dbReference type="SAM" id="Phobius"/>
    </source>
</evidence>
<dbReference type="EMBL" id="WHOD01000067">
    <property type="protein sequence ID" value="NOU95112.1"/>
    <property type="molecule type" value="Genomic_DNA"/>
</dbReference>
<dbReference type="RefSeq" id="WP_171653316.1">
    <property type="nucleotide sequence ID" value="NZ_WHOD01000067.1"/>
</dbReference>
<accession>A0A972GQU4</accession>
<evidence type="ECO:0000259" key="2">
    <source>
        <dbReference type="Pfam" id="PF04230"/>
    </source>
</evidence>
<dbReference type="Pfam" id="PF04230">
    <property type="entry name" value="PS_pyruv_trans"/>
    <property type="match status" value="1"/>
</dbReference>
<keyword evidence="1" id="KW-0472">Membrane</keyword>
<comment type="caution">
    <text evidence="3">The sequence shown here is derived from an EMBL/GenBank/DDBJ whole genome shotgun (WGS) entry which is preliminary data.</text>
</comment>
<evidence type="ECO:0000313" key="4">
    <source>
        <dbReference type="Proteomes" id="UP000641588"/>
    </source>
</evidence>
<proteinExistence type="predicted"/>
<dbReference type="PANTHER" id="PTHR36836">
    <property type="entry name" value="COLANIC ACID BIOSYNTHESIS PROTEIN WCAK"/>
    <property type="match status" value="1"/>
</dbReference>
<dbReference type="InterPro" id="IPR007345">
    <property type="entry name" value="Polysacch_pyruvyl_Trfase"/>
</dbReference>
<gene>
    <name evidence="3" type="ORF">GC093_18050</name>
</gene>
<dbReference type="PANTHER" id="PTHR36836:SF1">
    <property type="entry name" value="COLANIC ACID BIOSYNTHESIS PROTEIN WCAK"/>
    <property type="match status" value="1"/>
</dbReference>
<protein>
    <recommendedName>
        <fullName evidence="2">Polysaccharide pyruvyl transferase domain-containing protein</fullName>
    </recommendedName>
</protein>
<dbReference type="AlphaFoldDB" id="A0A972GQU4"/>
<keyword evidence="1" id="KW-1133">Transmembrane helix</keyword>
<keyword evidence="4" id="KW-1185">Reference proteome</keyword>
<keyword evidence="1" id="KW-0812">Transmembrane</keyword>
<sequence length="366" mass="42638">MKVLISAYLDNNIGDDLMIKLLAKRFPEFIFYLDTNKSTVINTFNQYENIICHKFKKSNDYLRQFQIYLSIGGSLFNNINSFMGILLRVRRIIMLYRLKRNKIKLATIGCNLGPYKNKIGLLLTKIELQLNNLVTVRDSDSYEIIKKFKSVNNFHLASDIVFNYSEYIYIEKRNNTKCLGISTYRSIQNCEFNYSSYIFLAAIADKFIERTGNTVCLFAFDSENENDLSSAHHIKGISKYPEKIKIVPYLGDHKSIIDSMSQCDRFITIRFHSAILCQMLNIPFLPVVYSNKMHNYLNDEFYKGLRIPFSDMSVDKYNVDEIIKCIIENKEIFNDFSKEKSDAIKHFDNLNNLASTIKVHTNTGRI</sequence>
<name>A0A972GQU4_9BACL</name>
<evidence type="ECO:0000313" key="3">
    <source>
        <dbReference type="EMBL" id="NOU95112.1"/>
    </source>
</evidence>
<dbReference type="Proteomes" id="UP000641588">
    <property type="component" value="Unassembled WGS sequence"/>
</dbReference>
<organism evidence="3 4">
    <name type="scientific">Paenibacillus foliorum</name>
    <dbReference type="NCBI Taxonomy" id="2654974"/>
    <lineage>
        <taxon>Bacteria</taxon>
        <taxon>Bacillati</taxon>
        <taxon>Bacillota</taxon>
        <taxon>Bacilli</taxon>
        <taxon>Bacillales</taxon>
        <taxon>Paenibacillaceae</taxon>
        <taxon>Paenibacillus</taxon>
    </lineage>
</organism>
<feature type="domain" description="Polysaccharide pyruvyl transferase" evidence="2">
    <location>
        <begin position="12"/>
        <end position="291"/>
    </location>
</feature>